<evidence type="ECO:0000259" key="2">
    <source>
        <dbReference type="PROSITE" id="PS50158"/>
    </source>
</evidence>
<gene>
    <name evidence="3" type="ORF">CFOL_v3_30018</name>
</gene>
<keyword evidence="1" id="KW-0863">Zinc-finger</keyword>
<accession>A0A1Q3D2Q9</accession>
<dbReference type="PROSITE" id="PS50158">
    <property type="entry name" value="ZF_CCHC"/>
    <property type="match status" value="1"/>
</dbReference>
<dbReference type="Proteomes" id="UP000187406">
    <property type="component" value="Unassembled WGS sequence"/>
</dbReference>
<protein>
    <submittedName>
        <fullName evidence="3">DUF4283 domain-containing protein/zf-CCHC_4 domain-containing protein</fullName>
    </submittedName>
</protein>
<dbReference type="InterPro" id="IPR025558">
    <property type="entry name" value="DUF4283"/>
</dbReference>
<evidence type="ECO:0000313" key="4">
    <source>
        <dbReference type="Proteomes" id="UP000187406"/>
    </source>
</evidence>
<dbReference type="PANTHER" id="PTHR31286:SF99">
    <property type="entry name" value="DUF4283 DOMAIN-CONTAINING PROTEIN"/>
    <property type="match status" value="1"/>
</dbReference>
<evidence type="ECO:0000313" key="3">
    <source>
        <dbReference type="EMBL" id="GAV86588.1"/>
    </source>
</evidence>
<reference evidence="4" key="1">
    <citation type="submission" date="2016-04" db="EMBL/GenBank/DDBJ databases">
        <title>Cephalotus genome sequencing.</title>
        <authorList>
            <person name="Fukushima K."/>
            <person name="Hasebe M."/>
            <person name="Fang X."/>
        </authorList>
    </citation>
    <scope>NUCLEOTIDE SEQUENCE [LARGE SCALE GENOMIC DNA]</scope>
    <source>
        <strain evidence="4">cv. St1</strain>
    </source>
</reference>
<dbReference type="PANTHER" id="PTHR31286">
    <property type="entry name" value="GLYCINE-RICH CELL WALL STRUCTURAL PROTEIN 1.8-LIKE"/>
    <property type="match status" value="1"/>
</dbReference>
<keyword evidence="1" id="KW-0479">Metal-binding</keyword>
<sequence>WIQCLIVKVFGRSVGYHYMLTKIHQIWHPRGKISMVDLGLDFYLAKFSFQDDFSFVLSGGSCFIGRNFLTFRHWEPEFRPSIAPVTMTIVWLRLVELPLEFFKSDILSRIGNELGTLLRIDPHTIEGARGRFSRLCIQIDVNKPLVSRIRIGRYVLSVQYEGIDTICFRCGCIGHKTESCPLLVKGIK</sequence>
<comment type="caution">
    <text evidence="3">The sequence shown here is derived from an EMBL/GenBank/DDBJ whole genome shotgun (WGS) entry which is preliminary data.</text>
</comment>
<dbReference type="InterPro" id="IPR001878">
    <property type="entry name" value="Znf_CCHC"/>
</dbReference>
<feature type="domain" description="CCHC-type" evidence="2">
    <location>
        <begin position="167"/>
        <end position="181"/>
    </location>
</feature>
<dbReference type="InParanoid" id="A0A1Q3D2Q9"/>
<dbReference type="EMBL" id="BDDD01003966">
    <property type="protein sequence ID" value="GAV86588.1"/>
    <property type="molecule type" value="Genomic_DNA"/>
</dbReference>
<dbReference type="STRING" id="3775.A0A1Q3D2Q9"/>
<keyword evidence="1" id="KW-0862">Zinc</keyword>
<keyword evidence="4" id="KW-1185">Reference proteome</keyword>
<dbReference type="InterPro" id="IPR040256">
    <property type="entry name" value="At4g02000-like"/>
</dbReference>
<dbReference type="GO" id="GO:0008270">
    <property type="term" value="F:zinc ion binding"/>
    <property type="evidence" value="ECO:0007669"/>
    <property type="project" value="UniProtKB-KW"/>
</dbReference>
<organism evidence="3 4">
    <name type="scientific">Cephalotus follicularis</name>
    <name type="common">Albany pitcher plant</name>
    <dbReference type="NCBI Taxonomy" id="3775"/>
    <lineage>
        <taxon>Eukaryota</taxon>
        <taxon>Viridiplantae</taxon>
        <taxon>Streptophyta</taxon>
        <taxon>Embryophyta</taxon>
        <taxon>Tracheophyta</taxon>
        <taxon>Spermatophyta</taxon>
        <taxon>Magnoliopsida</taxon>
        <taxon>eudicotyledons</taxon>
        <taxon>Gunneridae</taxon>
        <taxon>Pentapetalae</taxon>
        <taxon>rosids</taxon>
        <taxon>fabids</taxon>
        <taxon>Oxalidales</taxon>
        <taxon>Cephalotaceae</taxon>
        <taxon>Cephalotus</taxon>
    </lineage>
</organism>
<dbReference type="AlphaFoldDB" id="A0A1Q3D2Q9"/>
<proteinExistence type="predicted"/>
<dbReference type="Pfam" id="PF14111">
    <property type="entry name" value="DUF4283"/>
    <property type="match status" value="1"/>
</dbReference>
<evidence type="ECO:0000256" key="1">
    <source>
        <dbReference type="PROSITE-ProRule" id="PRU00047"/>
    </source>
</evidence>
<dbReference type="GO" id="GO:0003676">
    <property type="term" value="F:nucleic acid binding"/>
    <property type="evidence" value="ECO:0007669"/>
    <property type="project" value="InterPro"/>
</dbReference>
<name>A0A1Q3D2Q9_CEPFO</name>
<dbReference type="OrthoDB" id="1096772at2759"/>
<feature type="non-terminal residue" evidence="3">
    <location>
        <position position="1"/>
    </location>
</feature>